<keyword evidence="4" id="KW-0812">Transmembrane</keyword>
<feature type="transmembrane region" description="Helical" evidence="4">
    <location>
        <begin position="354"/>
        <end position="374"/>
    </location>
</feature>
<gene>
    <name evidence="6" type="ORF">N802_11980</name>
</gene>
<dbReference type="PANTHER" id="PTHR31302:SF31">
    <property type="entry name" value="PHOSPHODIESTERASE YAEI"/>
    <property type="match status" value="1"/>
</dbReference>
<keyword evidence="4" id="KW-1133">Transmembrane helix</keyword>
<dbReference type="EMBL" id="AVPJ01000002">
    <property type="protein sequence ID" value="KGN34117.1"/>
    <property type="molecule type" value="Genomic_DNA"/>
</dbReference>
<keyword evidence="4" id="KW-0472">Membrane</keyword>
<feature type="transmembrane region" description="Helical" evidence="4">
    <location>
        <begin position="65"/>
        <end position="85"/>
    </location>
</feature>
<dbReference type="AlphaFoldDB" id="A0A0A0JDM0"/>
<dbReference type="Proteomes" id="UP000030002">
    <property type="component" value="Unassembled WGS sequence"/>
</dbReference>
<feature type="region of interest" description="Disordered" evidence="3">
    <location>
        <begin position="692"/>
        <end position="732"/>
    </location>
</feature>
<dbReference type="GO" id="GO:0046872">
    <property type="term" value="F:metal ion binding"/>
    <property type="evidence" value="ECO:0007669"/>
    <property type="project" value="UniProtKB-KW"/>
</dbReference>
<dbReference type="InterPro" id="IPR004843">
    <property type="entry name" value="Calcineurin-like_PHP"/>
</dbReference>
<keyword evidence="7" id="KW-1185">Reference proteome</keyword>
<comment type="caution">
    <text evidence="6">The sequence shown here is derived from an EMBL/GenBank/DDBJ whole genome shotgun (WGS) entry which is preliminary data.</text>
</comment>
<keyword evidence="2" id="KW-0378">Hydrolase</keyword>
<dbReference type="PANTHER" id="PTHR31302">
    <property type="entry name" value="TRANSMEMBRANE PROTEIN WITH METALLOPHOSPHOESTERASE DOMAIN-RELATED"/>
    <property type="match status" value="1"/>
</dbReference>
<dbReference type="GO" id="GO:0008758">
    <property type="term" value="F:UDP-2,3-diacylglucosamine hydrolase activity"/>
    <property type="evidence" value="ECO:0007669"/>
    <property type="project" value="TreeGrafter"/>
</dbReference>
<feature type="transmembrane region" description="Helical" evidence="4">
    <location>
        <begin position="94"/>
        <end position="113"/>
    </location>
</feature>
<dbReference type="Gene3D" id="3.60.21.10">
    <property type="match status" value="1"/>
</dbReference>
<dbReference type="STRING" id="1385520.N802_11980"/>
<feature type="transmembrane region" description="Helical" evidence="4">
    <location>
        <begin position="183"/>
        <end position="203"/>
    </location>
</feature>
<organism evidence="6 7">
    <name type="scientific">Knoellia sinensis KCTC 19936</name>
    <dbReference type="NCBI Taxonomy" id="1385520"/>
    <lineage>
        <taxon>Bacteria</taxon>
        <taxon>Bacillati</taxon>
        <taxon>Actinomycetota</taxon>
        <taxon>Actinomycetes</taxon>
        <taxon>Micrococcales</taxon>
        <taxon>Intrasporangiaceae</taxon>
        <taxon>Knoellia</taxon>
    </lineage>
</organism>
<protein>
    <submittedName>
        <fullName evidence="6">Membrane protein</fullName>
    </submittedName>
</protein>
<feature type="transmembrane region" description="Helical" evidence="4">
    <location>
        <begin position="215"/>
        <end position="236"/>
    </location>
</feature>
<evidence type="ECO:0000256" key="3">
    <source>
        <dbReference type="SAM" id="MobiDB-lite"/>
    </source>
</evidence>
<evidence type="ECO:0000256" key="2">
    <source>
        <dbReference type="ARBA" id="ARBA00022801"/>
    </source>
</evidence>
<dbReference type="Pfam" id="PF06197">
    <property type="entry name" value="DUF998"/>
    <property type="match status" value="1"/>
</dbReference>
<feature type="transmembrane region" description="Helical" evidence="4">
    <location>
        <begin position="20"/>
        <end position="40"/>
    </location>
</feature>
<dbReference type="GO" id="GO:0016020">
    <property type="term" value="C:membrane"/>
    <property type="evidence" value="ECO:0007669"/>
    <property type="project" value="GOC"/>
</dbReference>
<dbReference type="eggNOG" id="COG1408">
    <property type="taxonomic scope" value="Bacteria"/>
</dbReference>
<dbReference type="RefSeq" id="WP_052109363.1">
    <property type="nucleotide sequence ID" value="NZ_AVPJ01000002.1"/>
</dbReference>
<feature type="transmembrane region" description="Helical" evidence="4">
    <location>
        <begin position="152"/>
        <end position="171"/>
    </location>
</feature>
<evidence type="ECO:0000313" key="6">
    <source>
        <dbReference type="EMBL" id="KGN34117.1"/>
    </source>
</evidence>
<dbReference type="InterPro" id="IPR029052">
    <property type="entry name" value="Metallo-depent_PP-like"/>
</dbReference>
<name>A0A0A0JDM0_9MICO</name>
<dbReference type="SUPFAM" id="SSF56300">
    <property type="entry name" value="Metallo-dependent phosphatases"/>
    <property type="match status" value="1"/>
</dbReference>
<keyword evidence="1" id="KW-0479">Metal-binding</keyword>
<dbReference type="InterPro" id="IPR051158">
    <property type="entry name" value="Metallophosphoesterase_sf"/>
</dbReference>
<feature type="transmembrane region" description="Helical" evidence="4">
    <location>
        <begin position="119"/>
        <end position="140"/>
    </location>
</feature>
<dbReference type="Pfam" id="PF00149">
    <property type="entry name" value="Metallophos"/>
    <property type="match status" value="1"/>
</dbReference>
<dbReference type="GO" id="GO:0009245">
    <property type="term" value="P:lipid A biosynthetic process"/>
    <property type="evidence" value="ECO:0007669"/>
    <property type="project" value="TreeGrafter"/>
</dbReference>
<feature type="compositionally biased region" description="Basic and acidic residues" evidence="3">
    <location>
        <begin position="695"/>
        <end position="705"/>
    </location>
</feature>
<evidence type="ECO:0000256" key="1">
    <source>
        <dbReference type="ARBA" id="ARBA00022723"/>
    </source>
</evidence>
<feature type="domain" description="Calcineurin-like phosphoesterase" evidence="5">
    <location>
        <begin position="440"/>
        <end position="611"/>
    </location>
</feature>
<sequence>MSEQGEERSVDVSAGLPRGALLSSATAFLALVGGWTWAAMQQPPGFDWVRESISALAAVETPHRWIMTSALVITGLAHIGSALMIPGMRRAGRWVLGAAGLATVAVALVPLPSRSDGSVAHTVVAALSFALLASWPWFAAGSSAAPLLRTRVARPAAIVLLILVASLTVGLRAGMPFGAHERIVAGLLALWPLASAVSVWWALGHRVGSRRVRGILGVVALTVACAAGGVAGTRLAPATAETTHYSAQVQLSMDPRDSTHLLARTLFGDIDVSFSGLAPGIEATPQVKSSIADVLSRPGISVSSLQPGPLELSAAITRATRDVGLRFGGGALAVALLGLGVSALMRRRRPPTRAVVAAATAWTIACGATGVAIWQTYKPERTREFTSTSVLGTVQRNQSLLSDVEARTAQVSPYLRNLIALSAALQDKYSPTELNQPVALRVLLVSDLHAGNQYALMRTIVEEEDIDLVIDTGDFVNFGTVAEGEASGMFEGIASLPVPYLFTRGNHDATSPTDRSILSRMASIPNVVLLQPDSETYTHVEVGGIRIAGFNDPRWFGDDGKRSRDKQQPAKQAFINTFEGQDRLDLLVSHEPWAVQDVPFADVTANGHMHTPDLEGNRIQAGTFTGGGPLTHFVGQEDGEELVGQPSAFDVLTFGETCRLTSVTRYRYRNVIEGRPAYDDVSLVNGTRVDAAEEPAERSCLRPEPGDGPLDSLTLREIPAAPSPETEPTEAN</sequence>
<dbReference type="CDD" id="cd00838">
    <property type="entry name" value="MPP_superfamily"/>
    <property type="match status" value="1"/>
</dbReference>
<evidence type="ECO:0000256" key="4">
    <source>
        <dbReference type="SAM" id="Phobius"/>
    </source>
</evidence>
<dbReference type="OrthoDB" id="5241348at2"/>
<feature type="compositionally biased region" description="Low complexity" evidence="3">
    <location>
        <begin position="717"/>
        <end position="732"/>
    </location>
</feature>
<evidence type="ECO:0000259" key="5">
    <source>
        <dbReference type="Pfam" id="PF00149"/>
    </source>
</evidence>
<accession>A0A0A0JDM0</accession>
<feature type="transmembrane region" description="Helical" evidence="4">
    <location>
        <begin position="327"/>
        <end position="345"/>
    </location>
</feature>
<dbReference type="InterPro" id="IPR009339">
    <property type="entry name" value="DUF998"/>
</dbReference>
<evidence type="ECO:0000313" key="7">
    <source>
        <dbReference type="Proteomes" id="UP000030002"/>
    </source>
</evidence>
<reference evidence="6 7" key="1">
    <citation type="submission" date="2013-08" db="EMBL/GenBank/DDBJ databases">
        <title>The genome sequence of Knoellia sinensis.</title>
        <authorList>
            <person name="Zhu W."/>
            <person name="Wang G."/>
        </authorList>
    </citation>
    <scope>NUCLEOTIDE SEQUENCE [LARGE SCALE GENOMIC DNA]</scope>
    <source>
        <strain evidence="6 7">KCTC 19936</strain>
    </source>
</reference>
<proteinExistence type="predicted"/>
<dbReference type="eggNOG" id="COG3371">
    <property type="taxonomic scope" value="Bacteria"/>
</dbReference>